<evidence type="ECO:0000256" key="1">
    <source>
        <dbReference type="ARBA" id="ARBA00004123"/>
    </source>
</evidence>
<dbReference type="EMBL" id="JANIIK010000118">
    <property type="protein sequence ID" value="KAJ3585647.1"/>
    <property type="molecule type" value="Genomic_DNA"/>
</dbReference>
<dbReference type="InterPro" id="IPR019519">
    <property type="entry name" value="Elp5"/>
</dbReference>
<evidence type="ECO:0000313" key="9">
    <source>
        <dbReference type="EMBL" id="KAJ3585647.1"/>
    </source>
</evidence>
<proteinExistence type="inferred from homology"/>
<dbReference type="PANTHER" id="PTHR15641">
    <property type="entry name" value="ELONGATOR COMPLEX PROTEIN 5"/>
    <property type="match status" value="1"/>
</dbReference>
<dbReference type="GO" id="GO:0005829">
    <property type="term" value="C:cytosol"/>
    <property type="evidence" value="ECO:0007669"/>
    <property type="project" value="TreeGrafter"/>
</dbReference>
<sequence>MAVEPGRKMERSPGEGGPRLYLCREGVGRPRAFWGVVVPRASWPPAMGRFSNYKSRVTQGTVKTTLGLLHSDMHHRNMVGSICHLATSVVTVAPGHQCHDAEQRFSFNEDMSVRVHSRPMQVGAPQKDAGDAEVDPTANLTFNLRLSGQEREAKERLALPFVFSKEK</sequence>
<protein>
    <recommendedName>
        <fullName evidence="5">Elongator complex protein 5</fullName>
    </recommendedName>
</protein>
<dbReference type="OrthoDB" id="166907at2759"/>
<evidence type="ECO:0000256" key="4">
    <source>
        <dbReference type="ARBA" id="ARBA00009567"/>
    </source>
</evidence>
<organism evidence="9 10">
    <name type="scientific">Muraenolepis orangiensis</name>
    <name type="common">Patagonian moray cod</name>
    <dbReference type="NCBI Taxonomy" id="630683"/>
    <lineage>
        <taxon>Eukaryota</taxon>
        <taxon>Metazoa</taxon>
        <taxon>Chordata</taxon>
        <taxon>Craniata</taxon>
        <taxon>Vertebrata</taxon>
        <taxon>Euteleostomi</taxon>
        <taxon>Actinopterygii</taxon>
        <taxon>Neopterygii</taxon>
        <taxon>Teleostei</taxon>
        <taxon>Neoteleostei</taxon>
        <taxon>Acanthomorphata</taxon>
        <taxon>Zeiogadaria</taxon>
        <taxon>Gadariae</taxon>
        <taxon>Gadiformes</taxon>
        <taxon>Muraenolepidoidei</taxon>
        <taxon>Muraenolepididae</taxon>
        <taxon>Muraenolepis</taxon>
    </lineage>
</organism>
<keyword evidence="10" id="KW-1185">Reference proteome</keyword>
<keyword evidence="8" id="KW-0539">Nucleus</keyword>
<accession>A0A9Q0DFE3</accession>
<evidence type="ECO:0000256" key="3">
    <source>
        <dbReference type="ARBA" id="ARBA00005043"/>
    </source>
</evidence>
<dbReference type="GO" id="GO:0002098">
    <property type="term" value="P:tRNA wobble uridine modification"/>
    <property type="evidence" value="ECO:0007669"/>
    <property type="project" value="InterPro"/>
</dbReference>
<keyword evidence="6" id="KW-0963">Cytoplasm</keyword>
<evidence type="ECO:0000313" key="10">
    <source>
        <dbReference type="Proteomes" id="UP001148018"/>
    </source>
</evidence>
<dbReference type="PANTHER" id="PTHR15641:SF1">
    <property type="entry name" value="ELONGATOR COMPLEX PROTEIN 5"/>
    <property type="match status" value="1"/>
</dbReference>
<dbReference type="AlphaFoldDB" id="A0A9Q0DFE3"/>
<evidence type="ECO:0000256" key="6">
    <source>
        <dbReference type="ARBA" id="ARBA00022490"/>
    </source>
</evidence>
<name>A0A9Q0DFE3_9TELE</name>
<evidence type="ECO:0000256" key="5">
    <source>
        <dbReference type="ARBA" id="ARBA00020264"/>
    </source>
</evidence>
<gene>
    <name evidence="9" type="ORF">NHX12_014366</name>
</gene>
<keyword evidence="7" id="KW-0819">tRNA processing</keyword>
<comment type="pathway">
    <text evidence="3">tRNA modification; 5-methoxycarbonylmethyl-2-thiouridine-tRNA biosynthesis.</text>
</comment>
<evidence type="ECO:0000256" key="8">
    <source>
        <dbReference type="ARBA" id="ARBA00023242"/>
    </source>
</evidence>
<dbReference type="GO" id="GO:0005634">
    <property type="term" value="C:nucleus"/>
    <property type="evidence" value="ECO:0007669"/>
    <property type="project" value="UniProtKB-SubCell"/>
</dbReference>
<comment type="subcellular location">
    <subcellularLocation>
        <location evidence="2">Cytoplasm</location>
    </subcellularLocation>
    <subcellularLocation>
        <location evidence="1">Nucleus</location>
    </subcellularLocation>
</comment>
<reference evidence="9" key="1">
    <citation type="submission" date="2022-07" db="EMBL/GenBank/DDBJ databases">
        <title>Chromosome-level genome of Muraenolepis orangiensis.</title>
        <authorList>
            <person name="Kim J."/>
        </authorList>
    </citation>
    <scope>NUCLEOTIDE SEQUENCE</scope>
    <source>
        <strain evidence="9">KU_S4_2022</strain>
        <tissue evidence="9">Muscle</tissue>
    </source>
</reference>
<comment type="similarity">
    <text evidence="4">Belongs to the ELP5 family.</text>
</comment>
<dbReference type="GO" id="GO:0033588">
    <property type="term" value="C:elongator holoenzyme complex"/>
    <property type="evidence" value="ECO:0007669"/>
    <property type="project" value="InterPro"/>
</dbReference>
<comment type="caution">
    <text evidence="9">The sequence shown here is derived from an EMBL/GenBank/DDBJ whole genome shotgun (WGS) entry which is preliminary data.</text>
</comment>
<dbReference type="Proteomes" id="UP001148018">
    <property type="component" value="Unassembled WGS sequence"/>
</dbReference>
<evidence type="ECO:0000256" key="2">
    <source>
        <dbReference type="ARBA" id="ARBA00004496"/>
    </source>
</evidence>
<dbReference type="GO" id="GO:0000049">
    <property type="term" value="F:tRNA binding"/>
    <property type="evidence" value="ECO:0007669"/>
    <property type="project" value="TreeGrafter"/>
</dbReference>
<evidence type="ECO:0000256" key="7">
    <source>
        <dbReference type="ARBA" id="ARBA00022694"/>
    </source>
</evidence>